<reference evidence="7 8" key="1">
    <citation type="submission" date="2023-09" db="EMBL/GenBank/DDBJ databases">
        <title>Complete Genome and Methylome dissection of Bacillus brevis NEB573 original source of BbsI restriction endonuclease.</title>
        <authorList>
            <person name="Fomenkov A."/>
            <person name="Roberts R.D."/>
        </authorList>
    </citation>
    <scope>NUCLEOTIDE SEQUENCE [LARGE SCALE GENOMIC DNA]</scope>
    <source>
        <strain evidence="7 8">NEB573</strain>
    </source>
</reference>
<proteinExistence type="inferred from homology"/>
<protein>
    <submittedName>
        <fullName evidence="7">TerC family protein</fullName>
    </submittedName>
</protein>
<dbReference type="RefSeq" id="WP_310764708.1">
    <property type="nucleotide sequence ID" value="NZ_CP134050.1"/>
</dbReference>
<gene>
    <name evidence="7" type="ORF">RGB73_21220</name>
</gene>
<evidence type="ECO:0000313" key="7">
    <source>
        <dbReference type="EMBL" id="WNC13218.1"/>
    </source>
</evidence>
<feature type="transmembrane region" description="Helical" evidence="6">
    <location>
        <begin position="6"/>
        <end position="30"/>
    </location>
</feature>
<dbReference type="InterPro" id="IPR005496">
    <property type="entry name" value="Integral_membrane_TerC"/>
</dbReference>
<keyword evidence="8" id="KW-1185">Reference proteome</keyword>
<dbReference type="PANTHER" id="PTHR30238">
    <property type="entry name" value="MEMBRANE BOUND PREDICTED REDOX MODULATOR"/>
    <property type="match status" value="1"/>
</dbReference>
<comment type="similarity">
    <text evidence="2">Belongs to the TerC family.</text>
</comment>
<evidence type="ECO:0000313" key="8">
    <source>
        <dbReference type="Proteomes" id="UP001256827"/>
    </source>
</evidence>
<name>A0ABY9SZS5_BREBE</name>
<comment type="subcellular location">
    <subcellularLocation>
        <location evidence="1">Membrane</location>
        <topology evidence="1">Multi-pass membrane protein</topology>
    </subcellularLocation>
</comment>
<evidence type="ECO:0000256" key="5">
    <source>
        <dbReference type="ARBA" id="ARBA00023136"/>
    </source>
</evidence>
<organism evidence="7 8">
    <name type="scientific">Brevibacillus brevis</name>
    <name type="common">Bacillus brevis</name>
    <dbReference type="NCBI Taxonomy" id="1393"/>
    <lineage>
        <taxon>Bacteria</taxon>
        <taxon>Bacillati</taxon>
        <taxon>Bacillota</taxon>
        <taxon>Bacilli</taxon>
        <taxon>Bacillales</taxon>
        <taxon>Paenibacillaceae</taxon>
        <taxon>Brevibacillus</taxon>
    </lineage>
</organism>
<keyword evidence="4 6" id="KW-1133">Transmembrane helix</keyword>
<dbReference type="Proteomes" id="UP001256827">
    <property type="component" value="Chromosome"/>
</dbReference>
<feature type="transmembrane region" description="Helical" evidence="6">
    <location>
        <begin position="160"/>
        <end position="176"/>
    </location>
</feature>
<feature type="transmembrane region" description="Helical" evidence="6">
    <location>
        <begin position="42"/>
        <end position="63"/>
    </location>
</feature>
<feature type="transmembrane region" description="Helical" evidence="6">
    <location>
        <begin position="132"/>
        <end position="153"/>
    </location>
</feature>
<dbReference type="InterPro" id="IPR022301">
    <property type="entry name" value="Integral_membrane_YjbE"/>
</dbReference>
<feature type="transmembrane region" description="Helical" evidence="6">
    <location>
        <begin position="196"/>
        <end position="213"/>
    </location>
</feature>
<accession>A0ABY9SZS5</accession>
<evidence type="ECO:0000256" key="2">
    <source>
        <dbReference type="ARBA" id="ARBA00007511"/>
    </source>
</evidence>
<sequence>MEEHFWLGLVHIFLIDLVLSSDNAVVIGMACRGLPRHERTRAVMYGTMGAILLRILLTSMTTWMLDIPLVKAIGGFMLLWIACKLMMGESEELTEVSRSQTVGQAVRTIILADFVMSLDNVLAVGGAAHGDLWLVILGLVMSIPLLMWGSALVARLMNRFSWLVIAGGGVLAFTAVDMCLEDPYVWKWINPLMLNHAWLPGIIAVLVMVWGRIKRA</sequence>
<dbReference type="NCBIfam" id="TIGR03717">
    <property type="entry name" value="R_switched_YjbE"/>
    <property type="match status" value="1"/>
</dbReference>
<dbReference type="EMBL" id="CP134050">
    <property type="protein sequence ID" value="WNC13218.1"/>
    <property type="molecule type" value="Genomic_DNA"/>
</dbReference>
<dbReference type="PANTHER" id="PTHR30238:SF4">
    <property type="entry name" value="SLL1022 PROTEIN"/>
    <property type="match status" value="1"/>
</dbReference>
<evidence type="ECO:0000256" key="3">
    <source>
        <dbReference type="ARBA" id="ARBA00022692"/>
    </source>
</evidence>
<evidence type="ECO:0000256" key="1">
    <source>
        <dbReference type="ARBA" id="ARBA00004141"/>
    </source>
</evidence>
<evidence type="ECO:0000256" key="6">
    <source>
        <dbReference type="SAM" id="Phobius"/>
    </source>
</evidence>
<keyword evidence="5 6" id="KW-0472">Membrane</keyword>
<evidence type="ECO:0000256" key="4">
    <source>
        <dbReference type="ARBA" id="ARBA00022989"/>
    </source>
</evidence>
<dbReference type="Pfam" id="PF03741">
    <property type="entry name" value="TerC"/>
    <property type="match status" value="1"/>
</dbReference>
<keyword evidence="3 6" id="KW-0812">Transmembrane</keyword>